<dbReference type="InterPro" id="IPR042758">
    <property type="entry name" value="IGSF11"/>
</dbReference>
<feature type="compositionally biased region" description="Polar residues" evidence="1">
    <location>
        <begin position="345"/>
        <end position="364"/>
    </location>
</feature>
<dbReference type="SMART" id="SM00409">
    <property type="entry name" value="IG"/>
    <property type="match status" value="1"/>
</dbReference>
<evidence type="ECO:0000313" key="4">
    <source>
        <dbReference type="Ensembl" id="ENSNNAP00000007877.1"/>
    </source>
</evidence>
<dbReference type="InterPro" id="IPR013783">
    <property type="entry name" value="Ig-like_fold"/>
</dbReference>
<dbReference type="PANTHER" id="PTHR44699">
    <property type="entry name" value="IMMUNOGLOBULIN SUPERFAMILY MEMBER 11"/>
    <property type="match status" value="1"/>
</dbReference>
<evidence type="ECO:0000256" key="2">
    <source>
        <dbReference type="SAM" id="Phobius"/>
    </source>
</evidence>
<keyword evidence="2" id="KW-1133">Transmembrane helix</keyword>
<feature type="region of interest" description="Disordered" evidence="1">
    <location>
        <begin position="246"/>
        <end position="287"/>
    </location>
</feature>
<feature type="compositionally biased region" description="Polar residues" evidence="1">
    <location>
        <begin position="318"/>
        <end position="327"/>
    </location>
</feature>
<dbReference type="SMART" id="SM00406">
    <property type="entry name" value="IGv"/>
    <property type="match status" value="1"/>
</dbReference>
<dbReference type="InterPro" id="IPR013106">
    <property type="entry name" value="Ig_V-set"/>
</dbReference>
<gene>
    <name evidence="4" type="primary">IGSF11</name>
</gene>
<feature type="transmembrane region" description="Helical" evidence="2">
    <location>
        <begin position="212"/>
        <end position="240"/>
    </location>
</feature>
<dbReference type="SUPFAM" id="SSF48726">
    <property type="entry name" value="Immunoglobulin"/>
    <property type="match status" value="2"/>
</dbReference>
<dbReference type="GO" id="GO:0005911">
    <property type="term" value="C:cell-cell junction"/>
    <property type="evidence" value="ECO:0007669"/>
    <property type="project" value="Ensembl"/>
</dbReference>
<protein>
    <submittedName>
        <fullName evidence="4">Immunoglobulin superfamily member 11</fullName>
    </submittedName>
</protein>
<keyword evidence="5" id="KW-1185">Reference proteome</keyword>
<dbReference type="GO" id="GO:0007156">
    <property type="term" value="P:homophilic cell adhesion via plasma membrane adhesion molecules"/>
    <property type="evidence" value="ECO:0007669"/>
    <property type="project" value="Ensembl"/>
</dbReference>
<dbReference type="GO" id="GO:1905606">
    <property type="term" value="P:regulation of presynapse assembly"/>
    <property type="evidence" value="ECO:0007669"/>
    <property type="project" value="Ensembl"/>
</dbReference>
<dbReference type="GO" id="GO:1900273">
    <property type="term" value="P:positive regulation of long-term synaptic potentiation"/>
    <property type="evidence" value="ECO:0007669"/>
    <property type="project" value="Ensembl"/>
</dbReference>
<accession>A0A8C6VM29</accession>
<proteinExistence type="predicted"/>
<dbReference type="PROSITE" id="PS50835">
    <property type="entry name" value="IG_LIKE"/>
    <property type="match status" value="1"/>
</dbReference>
<organism evidence="4 5">
    <name type="scientific">Naja naja</name>
    <name type="common">Indian cobra</name>
    <dbReference type="NCBI Taxonomy" id="35670"/>
    <lineage>
        <taxon>Eukaryota</taxon>
        <taxon>Metazoa</taxon>
        <taxon>Chordata</taxon>
        <taxon>Craniata</taxon>
        <taxon>Vertebrata</taxon>
        <taxon>Euteleostomi</taxon>
        <taxon>Lepidosauria</taxon>
        <taxon>Squamata</taxon>
        <taxon>Bifurcata</taxon>
        <taxon>Unidentata</taxon>
        <taxon>Episquamata</taxon>
        <taxon>Toxicofera</taxon>
        <taxon>Serpentes</taxon>
        <taxon>Colubroidea</taxon>
        <taxon>Elapidae</taxon>
        <taxon>Elapinae</taxon>
        <taxon>Naja</taxon>
    </lineage>
</organism>
<dbReference type="InterPro" id="IPR003599">
    <property type="entry name" value="Ig_sub"/>
</dbReference>
<evidence type="ECO:0000256" key="1">
    <source>
        <dbReference type="SAM" id="MobiDB-lite"/>
    </source>
</evidence>
<dbReference type="Proteomes" id="UP000694559">
    <property type="component" value="Unplaced"/>
</dbReference>
<reference evidence="4" key="1">
    <citation type="submission" date="2025-08" db="UniProtKB">
        <authorList>
            <consortium name="Ensembl"/>
        </authorList>
    </citation>
    <scope>IDENTIFICATION</scope>
</reference>
<dbReference type="GO" id="GO:0099537">
    <property type="term" value="P:trans-synaptic signaling"/>
    <property type="evidence" value="ECO:0007669"/>
    <property type="project" value="Ensembl"/>
</dbReference>
<name>A0A8C6VM29_NAJNA</name>
<sequence>MTSSEEPVVEILSLVSSLEVFMNTRSVEVARGQTAILPCTFTTSAALTNLNVIWMVTPLSNANQPEQVIIYQGGQIFDGAAQFHGRVGFAKTMPTTSASIFINNTKLSDTGTYQCLVNNLPDRGGRNIGVIGLNVLVPPSAPDCRIQGSLNIGSDITLSCNSEEGIPRPTYNWERLENAPKLPPTSVQGDPSLSFFLFCMCSMSHTANPRNIGLIAGAAAAGAVVLIVCIVLVAVTLFYWKNKHKEEEEEEIPNEIREDDLPPKCSSSTKAFHGDASSSENDTLTSSNTYNSRYWNDPKANHATDSFTHLNNDARQAFSRSGSTNARSVYANGGHPAPPPPKTLVVTTNTAPSPQEMARSNGSVSRKPRPQHTWSYAVSQATLERIGAVPVMVPAQSRAGSLV</sequence>
<dbReference type="Ensembl" id="ENSNNAT00000008263.1">
    <property type="protein sequence ID" value="ENSNNAP00000007877.1"/>
    <property type="gene ID" value="ENSNNAG00000005257.1"/>
</dbReference>
<dbReference type="InterPro" id="IPR007110">
    <property type="entry name" value="Ig-like_dom"/>
</dbReference>
<dbReference type="GO" id="GO:0045202">
    <property type="term" value="C:synapse"/>
    <property type="evidence" value="ECO:0007669"/>
    <property type="project" value="GOC"/>
</dbReference>
<dbReference type="OrthoDB" id="9932831at2759"/>
<dbReference type="GeneTree" id="ENSGT00940000156392"/>
<feature type="compositionally biased region" description="Polar residues" evidence="1">
    <location>
        <begin position="265"/>
        <end position="287"/>
    </location>
</feature>
<feature type="domain" description="Ig-like" evidence="3">
    <location>
        <begin position="7"/>
        <end position="119"/>
    </location>
</feature>
<evidence type="ECO:0000259" key="3">
    <source>
        <dbReference type="PROSITE" id="PS50835"/>
    </source>
</evidence>
<dbReference type="GO" id="GO:0035255">
    <property type="term" value="F:ionotropic glutamate receptor binding"/>
    <property type="evidence" value="ECO:0007669"/>
    <property type="project" value="Ensembl"/>
</dbReference>
<dbReference type="Pfam" id="PF07686">
    <property type="entry name" value="V-set"/>
    <property type="match status" value="1"/>
</dbReference>
<feature type="region of interest" description="Disordered" evidence="1">
    <location>
        <begin position="318"/>
        <end position="371"/>
    </location>
</feature>
<keyword evidence="2" id="KW-0812">Transmembrane</keyword>
<keyword evidence="2" id="KW-0472">Membrane</keyword>
<reference evidence="4" key="2">
    <citation type="submission" date="2025-09" db="UniProtKB">
        <authorList>
            <consortium name="Ensembl"/>
        </authorList>
    </citation>
    <scope>IDENTIFICATION</scope>
</reference>
<dbReference type="Gene3D" id="2.60.40.10">
    <property type="entry name" value="Immunoglobulins"/>
    <property type="match status" value="1"/>
</dbReference>
<dbReference type="InterPro" id="IPR036179">
    <property type="entry name" value="Ig-like_dom_sf"/>
</dbReference>
<dbReference type="PANTHER" id="PTHR44699:SF1">
    <property type="entry name" value="IMMUNOGLOBULIN SUPERFAMILY MEMBER 11"/>
    <property type="match status" value="1"/>
</dbReference>
<dbReference type="AlphaFoldDB" id="A0A8C6VM29"/>
<dbReference type="OMA" id="CKGSSSW"/>
<evidence type="ECO:0000313" key="5">
    <source>
        <dbReference type="Proteomes" id="UP000694559"/>
    </source>
</evidence>